<comment type="function">
    <text evidence="15 16">Catalyzes the condensation of ATP and 5-phosphoribose 1-diphosphate to form N'-(5'-phosphoribosyl)-ATP (PR-ATP). Has a crucial role in the pathway because the rate of histidine biosynthesis seems to be controlled primarily by regulation of HisG enzymatic activity.</text>
</comment>
<evidence type="ECO:0000256" key="3">
    <source>
        <dbReference type="ARBA" id="ARBA00004667"/>
    </source>
</evidence>
<dbReference type="NCBIfam" id="TIGR00070">
    <property type="entry name" value="hisG"/>
    <property type="match status" value="1"/>
</dbReference>
<name>A0ABT7QJT3_9GAMM</name>
<keyword evidence="10 16" id="KW-0328">Glycosyltransferase</keyword>
<proteinExistence type="inferred from homology"/>
<protein>
    <recommendedName>
        <fullName evidence="7 16">ATP phosphoribosyltransferase</fullName>
        <shortName evidence="16">ATP-PRT</shortName>
        <shortName evidence="16">ATP-PRTase</shortName>
        <ecNumber evidence="6 16">2.4.2.17</ecNumber>
    </recommendedName>
</protein>
<evidence type="ECO:0000256" key="11">
    <source>
        <dbReference type="ARBA" id="ARBA00022679"/>
    </source>
</evidence>
<reference evidence="18" key="2">
    <citation type="journal article" date="2023" name="Microbiome">
        <title>Synthase-selected sorting approach identifies a beta-lactone synthase in a nudibranch symbiotic bacterium.</title>
        <authorList>
            <person name="Dzunkova M."/>
            <person name="La Clair J.J."/>
            <person name="Tyml T."/>
            <person name="Doud D."/>
            <person name="Schulz F."/>
            <person name="Piquer-Esteban S."/>
            <person name="Porcel Sanchis D."/>
            <person name="Osborn A."/>
            <person name="Robinson D."/>
            <person name="Louie K.B."/>
            <person name="Bowen B.P."/>
            <person name="Bowers R.M."/>
            <person name="Lee J."/>
            <person name="Arnau V."/>
            <person name="Diaz-Villanueva W."/>
            <person name="Stepanauskas R."/>
            <person name="Gosliner T."/>
            <person name="Date S.V."/>
            <person name="Northen T.R."/>
            <person name="Cheng J.F."/>
            <person name="Burkart M.D."/>
            <person name="Woyke T."/>
        </authorList>
    </citation>
    <scope>NUCLEOTIDE SEQUENCE</scope>
    <source>
        <strain evidence="18">Df01</strain>
    </source>
</reference>
<dbReference type="HAMAP" id="MF_01018">
    <property type="entry name" value="HisG_Short"/>
    <property type="match status" value="1"/>
</dbReference>
<comment type="pathway">
    <text evidence="3 16">Amino-acid biosynthesis; L-histidine biosynthesis; L-histidine from 5-phospho-alpha-D-ribose 1-diphosphate: step 1/9.</text>
</comment>
<dbReference type="Pfam" id="PF01634">
    <property type="entry name" value="HisG"/>
    <property type="match status" value="1"/>
</dbReference>
<keyword evidence="13 16" id="KW-0067">ATP-binding</keyword>
<evidence type="ECO:0000256" key="14">
    <source>
        <dbReference type="ARBA" id="ARBA00023102"/>
    </source>
</evidence>
<evidence type="ECO:0000256" key="9">
    <source>
        <dbReference type="ARBA" id="ARBA00022605"/>
    </source>
</evidence>
<evidence type="ECO:0000313" key="19">
    <source>
        <dbReference type="Proteomes" id="UP001168167"/>
    </source>
</evidence>
<evidence type="ECO:0000256" key="16">
    <source>
        <dbReference type="HAMAP-Rule" id="MF_01018"/>
    </source>
</evidence>
<dbReference type="PANTHER" id="PTHR21403:SF8">
    <property type="entry name" value="ATP PHOSPHORIBOSYLTRANSFERASE"/>
    <property type="match status" value="1"/>
</dbReference>
<keyword evidence="9 16" id="KW-0028">Amino-acid biosynthesis</keyword>
<dbReference type="Proteomes" id="UP001168167">
    <property type="component" value="Unassembled WGS sequence"/>
</dbReference>
<evidence type="ECO:0000256" key="6">
    <source>
        <dbReference type="ARBA" id="ARBA00011946"/>
    </source>
</evidence>
<keyword evidence="11 16" id="KW-0808">Transferase</keyword>
<evidence type="ECO:0000313" key="18">
    <source>
        <dbReference type="EMBL" id="MDM5146945.1"/>
    </source>
</evidence>
<comment type="catalytic activity">
    <reaction evidence="1 16">
        <text>1-(5-phospho-beta-D-ribosyl)-ATP + diphosphate = 5-phospho-alpha-D-ribose 1-diphosphate + ATP</text>
        <dbReference type="Rhea" id="RHEA:18473"/>
        <dbReference type="ChEBI" id="CHEBI:30616"/>
        <dbReference type="ChEBI" id="CHEBI:33019"/>
        <dbReference type="ChEBI" id="CHEBI:58017"/>
        <dbReference type="ChEBI" id="CHEBI:73183"/>
        <dbReference type="EC" id="2.4.2.17"/>
    </reaction>
</comment>
<evidence type="ECO:0000256" key="2">
    <source>
        <dbReference type="ARBA" id="ARBA00004496"/>
    </source>
</evidence>
<dbReference type="SUPFAM" id="SSF53850">
    <property type="entry name" value="Periplasmic binding protein-like II"/>
    <property type="match status" value="1"/>
</dbReference>
<evidence type="ECO:0000256" key="15">
    <source>
        <dbReference type="ARBA" id="ARBA00024861"/>
    </source>
</evidence>
<keyword evidence="8 16" id="KW-0963">Cytoplasm</keyword>
<evidence type="ECO:0000256" key="12">
    <source>
        <dbReference type="ARBA" id="ARBA00022741"/>
    </source>
</evidence>
<comment type="subunit">
    <text evidence="5 16">Heteromultimer composed of HisG and HisZ subunits.</text>
</comment>
<evidence type="ECO:0000259" key="17">
    <source>
        <dbReference type="Pfam" id="PF01634"/>
    </source>
</evidence>
<keyword evidence="12 16" id="KW-0547">Nucleotide-binding</keyword>
<dbReference type="InterPro" id="IPR024893">
    <property type="entry name" value="ATP_PRibTrfase_HisG_short"/>
</dbReference>
<sequence>MLTLAISRGRIWQEALSLLQALGFSPNEEALRSRQLIIPTASDNVRLVQVRAQDAPVFVARGAAQAGIAGGDVLAEKPMSEIVSPLDLRIATCRLVIATPLGFDENTAGNRPAMVATKYPNLTKAHFAARGRQVNIVKLHGAMELAPLVGLADMLVDVADSGRTLRENGLIEKEKIMDISAMLIVNRTATRRLPAVAALQRDMAALLEKS</sequence>
<dbReference type="InterPro" id="IPR001348">
    <property type="entry name" value="ATP_PRibTrfase_HisG"/>
</dbReference>
<evidence type="ECO:0000256" key="10">
    <source>
        <dbReference type="ARBA" id="ARBA00022676"/>
    </source>
</evidence>
<comment type="domain">
    <text evidence="16">Lacks the C-terminal regulatory region which is replaced by HisZ.</text>
</comment>
<evidence type="ECO:0000256" key="1">
    <source>
        <dbReference type="ARBA" id="ARBA00000915"/>
    </source>
</evidence>
<keyword evidence="14 16" id="KW-0368">Histidine biosynthesis</keyword>
<keyword evidence="19" id="KW-1185">Reference proteome</keyword>
<comment type="subcellular location">
    <subcellularLocation>
        <location evidence="2 16">Cytoplasm</location>
    </subcellularLocation>
</comment>
<dbReference type="EMBL" id="JANQAO010000001">
    <property type="protein sequence ID" value="MDM5146945.1"/>
    <property type="molecule type" value="Genomic_DNA"/>
</dbReference>
<evidence type="ECO:0000256" key="8">
    <source>
        <dbReference type="ARBA" id="ARBA00022490"/>
    </source>
</evidence>
<gene>
    <name evidence="16 18" type="primary">hisG</name>
    <name evidence="18" type="ORF">NQX30_00890</name>
</gene>
<evidence type="ECO:0000256" key="5">
    <source>
        <dbReference type="ARBA" id="ARBA00011496"/>
    </source>
</evidence>
<dbReference type="InterPro" id="IPR013820">
    <property type="entry name" value="ATP_PRibTrfase_cat"/>
</dbReference>
<evidence type="ECO:0000256" key="4">
    <source>
        <dbReference type="ARBA" id="ARBA00009489"/>
    </source>
</evidence>
<dbReference type="GO" id="GO:0003879">
    <property type="term" value="F:ATP phosphoribosyltransferase activity"/>
    <property type="evidence" value="ECO:0007669"/>
    <property type="project" value="UniProtKB-EC"/>
</dbReference>
<evidence type="ECO:0000256" key="7">
    <source>
        <dbReference type="ARBA" id="ARBA00020998"/>
    </source>
</evidence>
<dbReference type="PANTHER" id="PTHR21403">
    <property type="entry name" value="ATP PHOSPHORIBOSYLTRANSFERASE ATP-PRTASE"/>
    <property type="match status" value="1"/>
</dbReference>
<comment type="similarity">
    <text evidence="4 16">Belongs to the ATP phosphoribosyltransferase family. Short subfamily.</text>
</comment>
<dbReference type="EC" id="2.4.2.17" evidence="6 16"/>
<evidence type="ECO:0000256" key="13">
    <source>
        <dbReference type="ARBA" id="ARBA00022840"/>
    </source>
</evidence>
<feature type="domain" description="ATP phosphoribosyltransferase catalytic" evidence="17">
    <location>
        <begin position="51"/>
        <end position="192"/>
    </location>
</feature>
<dbReference type="Gene3D" id="3.40.190.10">
    <property type="entry name" value="Periplasmic binding protein-like II"/>
    <property type="match status" value="2"/>
</dbReference>
<organism evidence="18 19">
    <name type="scientific">Candidatus Doriopsillibacter californiensis</name>
    <dbReference type="NCBI Taxonomy" id="2970740"/>
    <lineage>
        <taxon>Bacteria</taxon>
        <taxon>Pseudomonadati</taxon>
        <taxon>Pseudomonadota</taxon>
        <taxon>Gammaproteobacteria</taxon>
        <taxon>Candidatus Tethybacterales</taxon>
        <taxon>Candidatus Persebacteraceae</taxon>
        <taxon>Candidatus Doriopsillibacter</taxon>
    </lineage>
</organism>
<comment type="caution">
    <text evidence="18">The sequence shown here is derived from an EMBL/GenBank/DDBJ whole genome shotgun (WGS) entry which is preliminary data.</text>
</comment>
<reference evidence="18" key="1">
    <citation type="submission" date="2022-08" db="EMBL/GenBank/DDBJ databases">
        <authorList>
            <person name="Dzunkova M."/>
            <person name="La Clair J."/>
            <person name="Tyml T."/>
            <person name="Doud D."/>
            <person name="Schulz F."/>
            <person name="Piquer S."/>
            <person name="Porcel Sanchis D."/>
            <person name="Osborn A."/>
            <person name="Robinson D."/>
            <person name="Louie K.B."/>
            <person name="Bowen B.P."/>
            <person name="Bowers R."/>
            <person name="Lee J."/>
            <person name="Arnau Llombart V."/>
            <person name="Diaz Villanueva W."/>
            <person name="Gosliner T."/>
            <person name="Northen T."/>
            <person name="Cheng J.-F."/>
            <person name="Burkart M.D."/>
            <person name="Woyke T."/>
        </authorList>
    </citation>
    <scope>NUCLEOTIDE SEQUENCE</scope>
    <source>
        <strain evidence="18">Df01</strain>
    </source>
</reference>
<accession>A0ABT7QJT3</accession>